<dbReference type="OrthoDB" id="5637761at2"/>
<keyword evidence="2" id="KW-0732">Signal</keyword>
<dbReference type="PATRIC" id="fig|1122169.6.peg.1700"/>
<evidence type="ECO:0000313" key="3">
    <source>
        <dbReference type="EMBL" id="KTD60759.1"/>
    </source>
</evidence>
<dbReference type="AlphaFoldDB" id="A0A0W0YV69"/>
<dbReference type="InterPro" id="IPR022231">
    <property type="entry name" value="DUF3757"/>
</dbReference>
<dbReference type="STRING" id="1122169.Lsha_1476"/>
<evidence type="ECO:0008006" key="5">
    <source>
        <dbReference type="Google" id="ProtNLM"/>
    </source>
</evidence>
<dbReference type="Proteomes" id="UP000054600">
    <property type="component" value="Unassembled WGS sequence"/>
</dbReference>
<dbReference type="eggNOG" id="ENOG5031E7W">
    <property type="taxonomic scope" value="Bacteria"/>
</dbReference>
<feature type="signal peptide" evidence="2">
    <location>
        <begin position="1"/>
        <end position="22"/>
    </location>
</feature>
<accession>A0A0W0YV69</accession>
<evidence type="ECO:0000256" key="1">
    <source>
        <dbReference type="SAM" id="MobiDB-lite"/>
    </source>
</evidence>
<comment type="caution">
    <text evidence="3">The sequence shown here is derived from an EMBL/GenBank/DDBJ whole genome shotgun (WGS) entry which is preliminary data.</text>
</comment>
<keyword evidence="4" id="KW-1185">Reference proteome</keyword>
<gene>
    <name evidence="3" type="ORF">Lsha_1476</name>
</gene>
<proteinExistence type="predicted"/>
<reference evidence="3 4" key="1">
    <citation type="submission" date="2015-11" db="EMBL/GenBank/DDBJ databases">
        <title>Genomic analysis of 38 Legionella species identifies large and diverse effector repertoires.</title>
        <authorList>
            <person name="Burstein D."/>
            <person name="Amaro F."/>
            <person name="Zusman T."/>
            <person name="Lifshitz Z."/>
            <person name="Cohen O."/>
            <person name="Gilbert J.A."/>
            <person name="Pupko T."/>
            <person name="Shuman H.A."/>
            <person name="Segal G."/>
        </authorList>
    </citation>
    <scope>NUCLEOTIDE SEQUENCE [LARGE SCALE GENOMIC DNA]</scope>
    <source>
        <strain evidence="3 4">ATCC 49655</strain>
    </source>
</reference>
<protein>
    <recommendedName>
        <fullName evidence="5">DUF3757 domain-containing protein</fullName>
    </recommendedName>
</protein>
<organism evidence="3 4">
    <name type="scientific">Legionella shakespearei DSM 23087</name>
    <dbReference type="NCBI Taxonomy" id="1122169"/>
    <lineage>
        <taxon>Bacteria</taxon>
        <taxon>Pseudomonadati</taxon>
        <taxon>Pseudomonadota</taxon>
        <taxon>Gammaproteobacteria</taxon>
        <taxon>Legionellales</taxon>
        <taxon>Legionellaceae</taxon>
        <taxon>Legionella</taxon>
    </lineage>
</organism>
<evidence type="ECO:0000313" key="4">
    <source>
        <dbReference type="Proteomes" id="UP000054600"/>
    </source>
</evidence>
<feature type="region of interest" description="Disordered" evidence="1">
    <location>
        <begin position="36"/>
        <end position="56"/>
    </location>
</feature>
<dbReference type="EMBL" id="LNYW01000043">
    <property type="protein sequence ID" value="KTD60759.1"/>
    <property type="molecule type" value="Genomic_DNA"/>
</dbReference>
<sequence>MRQYGTVLSSLFLLCCSMAAQATICPDPNTTSLQWGEPPAPWAENPFSPNKPQGEEGTQFVRANILVAKYGRGVTCTYKNSIGEYSIWWQVLTKIPARTDNNWIDTLGGYVCTQGLSECQFYVAAAKN</sequence>
<dbReference type="Pfam" id="PF12582">
    <property type="entry name" value="DUF3757"/>
    <property type="match status" value="1"/>
</dbReference>
<feature type="chain" id="PRO_5006918059" description="DUF3757 domain-containing protein" evidence="2">
    <location>
        <begin position="23"/>
        <end position="128"/>
    </location>
</feature>
<evidence type="ECO:0000256" key="2">
    <source>
        <dbReference type="SAM" id="SignalP"/>
    </source>
</evidence>
<name>A0A0W0YV69_9GAMM</name>